<sequence length="124" mass="13944">MTRLTSTLFSHSFAISGGKHSSLESEIPPNLICCQQSRTEPEKQRPNVKNESSLSSFFFTRCKHQDSRRIVLDALKPSTHRPGRTSRIIDNTKQMNEARNRTTNPKLNNHKIASNSMCSPTSTG</sequence>
<organism evidence="2">
    <name type="scientific">Arundo donax</name>
    <name type="common">Giant reed</name>
    <name type="synonym">Donax arundinaceus</name>
    <dbReference type="NCBI Taxonomy" id="35708"/>
    <lineage>
        <taxon>Eukaryota</taxon>
        <taxon>Viridiplantae</taxon>
        <taxon>Streptophyta</taxon>
        <taxon>Embryophyta</taxon>
        <taxon>Tracheophyta</taxon>
        <taxon>Spermatophyta</taxon>
        <taxon>Magnoliopsida</taxon>
        <taxon>Liliopsida</taxon>
        <taxon>Poales</taxon>
        <taxon>Poaceae</taxon>
        <taxon>PACMAD clade</taxon>
        <taxon>Arundinoideae</taxon>
        <taxon>Arundineae</taxon>
        <taxon>Arundo</taxon>
    </lineage>
</organism>
<protein>
    <submittedName>
        <fullName evidence="2">Uncharacterized protein</fullName>
    </submittedName>
</protein>
<name>A0A0A9GJN7_ARUDO</name>
<accession>A0A0A9GJN7</accession>
<evidence type="ECO:0000256" key="1">
    <source>
        <dbReference type="SAM" id="MobiDB-lite"/>
    </source>
</evidence>
<feature type="compositionally biased region" description="Polar residues" evidence="1">
    <location>
        <begin position="88"/>
        <end position="124"/>
    </location>
</feature>
<dbReference type="EMBL" id="GBRH01173209">
    <property type="protein sequence ID" value="JAE24687.1"/>
    <property type="molecule type" value="Transcribed_RNA"/>
</dbReference>
<dbReference type="AlphaFoldDB" id="A0A0A9GJN7"/>
<feature type="region of interest" description="Disordered" evidence="1">
    <location>
        <begin position="78"/>
        <end position="124"/>
    </location>
</feature>
<reference evidence="2" key="2">
    <citation type="journal article" date="2015" name="Data Brief">
        <title>Shoot transcriptome of the giant reed, Arundo donax.</title>
        <authorList>
            <person name="Barrero R.A."/>
            <person name="Guerrero F.D."/>
            <person name="Moolhuijzen P."/>
            <person name="Goolsby J.A."/>
            <person name="Tidwell J."/>
            <person name="Bellgard S.E."/>
            <person name="Bellgard M.I."/>
        </authorList>
    </citation>
    <scope>NUCLEOTIDE SEQUENCE</scope>
    <source>
        <tissue evidence="2">Shoot tissue taken approximately 20 cm above the soil surface</tissue>
    </source>
</reference>
<proteinExistence type="predicted"/>
<evidence type="ECO:0000313" key="2">
    <source>
        <dbReference type="EMBL" id="JAE24687.1"/>
    </source>
</evidence>
<reference evidence="2" key="1">
    <citation type="submission" date="2014-09" db="EMBL/GenBank/DDBJ databases">
        <authorList>
            <person name="Magalhaes I.L.F."/>
            <person name="Oliveira U."/>
            <person name="Santos F.R."/>
            <person name="Vidigal T.H.D.A."/>
            <person name="Brescovit A.D."/>
            <person name="Santos A.J."/>
        </authorList>
    </citation>
    <scope>NUCLEOTIDE SEQUENCE</scope>
    <source>
        <tissue evidence="2">Shoot tissue taken approximately 20 cm above the soil surface</tissue>
    </source>
</reference>